<feature type="domain" description="Tyr recombinase" evidence="4">
    <location>
        <begin position="219"/>
        <end position="391"/>
    </location>
</feature>
<dbReference type="Pfam" id="PF13102">
    <property type="entry name" value="Phage_int_SAM_5"/>
    <property type="match status" value="1"/>
</dbReference>
<dbReference type="InterPro" id="IPR011010">
    <property type="entry name" value="DNA_brk_join_enz"/>
</dbReference>
<dbReference type="Gene3D" id="1.10.150.130">
    <property type="match status" value="1"/>
</dbReference>
<dbReference type="Pfam" id="PF00589">
    <property type="entry name" value="Phage_integrase"/>
    <property type="match status" value="1"/>
</dbReference>
<evidence type="ECO:0000256" key="3">
    <source>
        <dbReference type="ARBA" id="ARBA00023172"/>
    </source>
</evidence>
<dbReference type="GO" id="GO:0015074">
    <property type="term" value="P:DNA integration"/>
    <property type="evidence" value="ECO:0007669"/>
    <property type="project" value="InterPro"/>
</dbReference>
<dbReference type="PROSITE" id="PS51898">
    <property type="entry name" value="TYR_RECOMBINASE"/>
    <property type="match status" value="1"/>
</dbReference>
<dbReference type="Gene3D" id="1.10.443.10">
    <property type="entry name" value="Intergrase catalytic core"/>
    <property type="match status" value="1"/>
</dbReference>
<dbReference type="InterPro" id="IPR002104">
    <property type="entry name" value="Integrase_catalytic"/>
</dbReference>
<dbReference type="PANTHER" id="PTHR30349">
    <property type="entry name" value="PHAGE INTEGRASE-RELATED"/>
    <property type="match status" value="1"/>
</dbReference>
<evidence type="ECO:0000256" key="1">
    <source>
        <dbReference type="ARBA" id="ARBA00008857"/>
    </source>
</evidence>
<name>A0A6L3KU74_9BACE</name>
<organism evidence="5 6">
    <name type="scientific">Bacteroides caccae</name>
    <dbReference type="NCBI Taxonomy" id="47678"/>
    <lineage>
        <taxon>Bacteria</taxon>
        <taxon>Pseudomonadati</taxon>
        <taxon>Bacteroidota</taxon>
        <taxon>Bacteroidia</taxon>
        <taxon>Bacteroidales</taxon>
        <taxon>Bacteroidaceae</taxon>
        <taxon>Bacteroides</taxon>
    </lineage>
</organism>
<keyword evidence="3" id="KW-0233">DNA recombination</keyword>
<dbReference type="InterPro" id="IPR050090">
    <property type="entry name" value="Tyrosine_recombinase_XerCD"/>
</dbReference>
<evidence type="ECO:0000313" key="6">
    <source>
        <dbReference type="Proteomes" id="UP000475905"/>
    </source>
</evidence>
<dbReference type="AlphaFoldDB" id="A0A6L3KU74"/>
<comment type="similarity">
    <text evidence="1">Belongs to the 'phage' integrase family.</text>
</comment>
<dbReference type="PANTHER" id="PTHR30349:SF64">
    <property type="entry name" value="PROPHAGE INTEGRASE INTD-RELATED"/>
    <property type="match status" value="1"/>
</dbReference>
<dbReference type="RefSeq" id="WP_149935161.1">
    <property type="nucleotide sequence ID" value="NZ_CAXSSI010000015.1"/>
</dbReference>
<dbReference type="InterPro" id="IPR013762">
    <property type="entry name" value="Integrase-like_cat_sf"/>
</dbReference>
<protein>
    <submittedName>
        <fullName evidence="5">Site-specific integrase</fullName>
    </submittedName>
</protein>
<dbReference type="Proteomes" id="UP000475905">
    <property type="component" value="Unassembled WGS sequence"/>
</dbReference>
<dbReference type="Pfam" id="PF17293">
    <property type="entry name" value="Arm-DNA-bind_5"/>
    <property type="match status" value="1"/>
</dbReference>
<comment type="caution">
    <text evidence="5">The sequence shown here is derived from an EMBL/GenBank/DDBJ whole genome shotgun (WGS) entry which is preliminary data.</text>
</comment>
<dbReference type="GO" id="GO:0006310">
    <property type="term" value="P:DNA recombination"/>
    <property type="evidence" value="ECO:0007669"/>
    <property type="project" value="UniProtKB-KW"/>
</dbReference>
<dbReference type="GO" id="GO:0003677">
    <property type="term" value="F:DNA binding"/>
    <property type="evidence" value="ECO:0007669"/>
    <property type="project" value="UniProtKB-KW"/>
</dbReference>
<evidence type="ECO:0000313" key="5">
    <source>
        <dbReference type="EMBL" id="KAA5464172.1"/>
    </source>
</evidence>
<dbReference type="InterPro" id="IPR025269">
    <property type="entry name" value="SAM-like_dom"/>
</dbReference>
<dbReference type="InterPro" id="IPR010998">
    <property type="entry name" value="Integrase_recombinase_N"/>
</dbReference>
<dbReference type="EMBL" id="VVYP01000007">
    <property type="protein sequence ID" value="KAA5464172.1"/>
    <property type="molecule type" value="Genomic_DNA"/>
</dbReference>
<evidence type="ECO:0000259" key="4">
    <source>
        <dbReference type="PROSITE" id="PS51898"/>
    </source>
</evidence>
<evidence type="ECO:0000256" key="2">
    <source>
        <dbReference type="ARBA" id="ARBA00023125"/>
    </source>
</evidence>
<accession>A0A6L3KU74</accession>
<proteinExistence type="inferred from homology"/>
<dbReference type="InterPro" id="IPR035386">
    <property type="entry name" value="Arm-DNA-bind_5"/>
</dbReference>
<gene>
    <name evidence="5" type="ORF">F2Y36_08015</name>
</gene>
<dbReference type="CDD" id="cd01185">
    <property type="entry name" value="INTN1_C_like"/>
    <property type="match status" value="1"/>
</dbReference>
<sequence length="406" mass="47044">MRMIFKVSYYVRSNYENKQGKSPLMIRIFLNGEMLNVGSSGIYIDKKLWNNSTNRVKGRGSESLNLNAQLDNISNSLQMIFKKHEFDEDLTLDKIKSIFLGKNKVKTTFVEFYDKYLEDIKAQVGAGKSIALYHKYSAARSHFVNFLHTKYGRKDLMPGELTHLIIHDFEIYLKTVVSLKSNSATKTLKFFKTVVIFAQKCGVMTHDPFLNHHFHLEPVDRGFLTDEEIQRIMQKDFEIPRLEMVRDVFIFSCFCGLAYIDVAHLTQENIITLDNRLWIIINRQKTNVQSNIPLLEIPQMILNKYKGKTKDNRLLPVLSNQKINAYLKEIADLCGIKKRLSYHLARHTFATMLLSKGVPIESVSKMLGHTNIKTTQIYARITNKKIEQDMMQVADKFDGFNSCFIN</sequence>
<reference evidence="5 6" key="1">
    <citation type="journal article" date="2019" name="Nat. Med.">
        <title>A library of human gut bacterial isolates paired with longitudinal multiomics data enables mechanistic microbiome research.</title>
        <authorList>
            <person name="Poyet M."/>
            <person name="Groussin M."/>
            <person name="Gibbons S.M."/>
            <person name="Avila-Pacheco J."/>
            <person name="Jiang X."/>
            <person name="Kearney S.M."/>
            <person name="Perrotta A.R."/>
            <person name="Berdy B."/>
            <person name="Zhao S."/>
            <person name="Lieberman T.D."/>
            <person name="Swanson P.K."/>
            <person name="Smith M."/>
            <person name="Roesemann S."/>
            <person name="Alexander J.E."/>
            <person name="Rich S.A."/>
            <person name="Livny J."/>
            <person name="Vlamakis H."/>
            <person name="Clish C."/>
            <person name="Bullock K."/>
            <person name="Deik A."/>
            <person name="Scott J."/>
            <person name="Pierce K.A."/>
            <person name="Xavier R.J."/>
            <person name="Alm E.J."/>
        </authorList>
    </citation>
    <scope>NUCLEOTIDE SEQUENCE [LARGE SCALE GENOMIC DNA]</scope>
    <source>
        <strain evidence="5 6">BIOML-A31</strain>
    </source>
</reference>
<keyword evidence="2" id="KW-0238">DNA-binding</keyword>
<dbReference type="SUPFAM" id="SSF56349">
    <property type="entry name" value="DNA breaking-rejoining enzymes"/>
    <property type="match status" value="1"/>
</dbReference>